<dbReference type="EC" id="2.7.7.7" evidence="1"/>
<dbReference type="InterPro" id="IPR008921">
    <property type="entry name" value="DNA_pol3_clamp-load_cplx_C"/>
</dbReference>
<dbReference type="GO" id="GO:0008408">
    <property type="term" value="F:3'-5' exonuclease activity"/>
    <property type="evidence" value="ECO:0007669"/>
    <property type="project" value="InterPro"/>
</dbReference>
<dbReference type="NCBIfam" id="TIGR00678">
    <property type="entry name" value="holB"/>
    <property type="match status" value="1"/>
</dbReference>
<keyword evidence="5" id="KW-0235">DNA replication</keyword>
<evidence type="ECO:0000256" key="1">
    <source>
        <dbReference type="ARBA" id="ARBA00012417"/>
    </source>
</evidence>
<organism evidence="9 10">
    <name type="scientific">Kluyvera ascorbata</name>
    <dbReference type="NCBI Taxonomy" id="51288"/>
    <lineage>
        <taxon>Bacteria</taxon>
        <taxon>Pseudomonadati</taxon>
        <taxon>Pseudomonadota</taxon>
        <taxon>Gammaproteobacteria</taxon>
        <taxon>Enterobacterales</taxon>
        <taxon>Enterobacteriaceae</taxon>
        <taxon>Kluyvera</taxon>
    </lineage>
</organism>
<comment type="catalytic activity">
    <reaction evidence="7">
        <text>DNA(n) + a 2'-deoxyribonucleoside 5'-triphosphate = DNA(n+1) + diphosphate</text>
        <dbReference type="Rhea" id="RHEA:22508"/>
        <dbReference type="Rhea" id="RHEA-COMP:17339"/>
        <dbReference type="Rhea" id="RHEA-COMP:17340"/>
        <dbReference type="ChEBI" id="CHEBI:33019"/>
        <dbReference type="ChEBI" id="CHEBI:61560"/>
        <dbReference type="ChEBI" id="CHEBI:173112"/>
        <dbReference type="EC" id="2.7.7.7"/>
    </reaction>
</comment>
<evidence type="ECO:0000256" key="3">
    <source>
        <dbReference type="ARBA" id="ARBA00022679"/>
    </source>
</evidence>
<dbReference type="AlphaFoldDB" id="A0A378GPV5"/>
<keyword evidence="4" id="KW-0548">Nucleotidyltransferase</keyword>
<sequence>MKWYPWLRPPFEQLVASYQAGRGHHALLIQARGGMGADSLAYAITRFLMCQNPDGHKSCGQCHSCQLMQAGTHPDYYVLQPEKGKSALGIDAVRETSEKLYEHSRLGGAKVVWIADAALLTEAAANALLKTLEEPPKNTWFFLACEEPARLLATLRSRCRFYHLAPPNEAYALAWLEREISQPRETLLTALRLCGHAPAAALDLLAADTWGAREKLCQALSATLNSGDWLALLPSLNHDSAVARLHWFSSLLLDALKHQQRITRLTNVDSVDLVNRLANALSASRLQAIAADACTCREQLLSVTGLNRELILTERLLRWEQYLQPGAVLPVSHL</sequence>
<dbReference type="Gene3D" id="3.40.50.300">
    <property type="entry name" value="P-loop containing nucleotide triphosphate hydrolases"/>
    <property type="match status" value="1"/>
</dbReference>
<dbReference type="EMBL" id="RHFN01000009">
    <property type="protein sequence ID" value="ROU14493.1"/>
    <property type="molecule type" value="Genomic_DNA"/>
</dbReference>
<evidence type="ECO:0000313" key="9">
    <source>
        <dbReference type="EMBL" id="ROU14493.1"/>
    </source>
</evidence>
<dbReference type="SUPFAM" id="SSF52540">
    <property type="entry name" value="P-loop containing nucleoside triphosphate hydrolases"/>
    <property type="match status" value="1"/>
</dbReference>
<dbReference type="Pfam" id="PF09115">
    <property type="entry name" value="DNApol3-delta_C"/>
    <property type="match status" value="1"/>
</dbReference>
<reference evidence="9 10" key="1">
    <citation type="submission" date="2018-10" db="EMBL/GenBank/DDBJ databases">
        <title>Horizontal transference of carbapenem resistance between Klebsiella pneumoniae and Kluyvera ascorbata during abdominal infection: a case report.</title>
        <authorList>
            <person name="Raro O.H.F."/>
            <person name="Lima-Morales D."/>
            <person name="Barth A.L."/>
            <person name="Paim T.G.S."/>
            <person name="Mott M.P."/>
            <person name="Riche C.V.W."/>
            <person name="Teixeira U.F."/>
            <person name="Waechter F."/>
            <person name="Dias C.A.G."/>
        </authorList>
    </citation>
    <scope>NUCLEOTIDE SEQUENCE [LARGE SCALE GENOMIC DNA]</scope>
    <source>
        <strain evidence="9 10">OT2</strain>
    </source>
</reference>
<dbReference type="Pfam" id="PF13177">
    <property type="entry name" value="DNA_pol3_delta2"/>
    <property type="match status" value="1"/>
</dbReference>
<feature type="domain" description="DNA polymerase III delta subunit C-terminal" evidence="8">
    <location>
        <begin position="208"/>
        <end position="321"/>
    </location>
</feature>
<dbReference type="Gene3D" id="1.10.8.10">
    <property type="entry name" value="DNA helicase RuvA subunit, C-terminal domain"/>
    <property type="match status" value="1"/>
</dbReference>
<dbReference type="SUPFAM" id="SSF48019">
    <property type="entry name" value="post-AAA+ oligomerization domain-like"/>
    <property type="match status" value="1"/>
</dbReference>
<keyword evidence="3" id="KW-0808">Transferase</keyword>
<evidence type="ECO:0000256" key="4">
    <source>
        <dbReference type="ARBA" id="ARBA00022695"/>
    </source>
</evidence>
<dbReference type="InterPro" id="IPR050238">
    <property type="entry name" value="DNA_Rep/Repair_Clamp_Loader"/>
</dbReference>
<dbReference type="GO" id="GO:0009360">
    <property type="term" value="C:DNA polymerase III complex"/>
    <property type="evidence" value="ECO:0007669"/>
    <property type="project" value="InterPro"/>
</dbReference>
<dbReference type="InterPro" id="IPR015199">
    <property type="entry name" value="DNA_pol_III_delta_C"/>
</dbReference>
<accession>A0A378GPV5</accession>
<evidence type="ECO:0000313" key="10">
    <source>
        <dbReference type="Proteomes" id="UP000268051"/>
    </source>
</evidence>
<dbReference type="PANTHER" id="PTHR11669">
    <property type="entry name" value="REPLICATION FACTOR C / DNA POLYMERASE III GAMMA-TAU SUBUNIT"/>
    <property type="match status" value="1"/>
</dbReference>
<dbReference type="PANTHER" id="PTHR11669:SF8">
    <property type="entry name" value="DNA POLYMERASE III SUBUNIT DELTA"/>
    <property type="match status" value="1"/>
</dbReference>
<dbReference type="InterPro" id="IPR027417">
    <property type="entry name" value="P-loop_NTPase"/>
</dbReference>
<dbReference type="FunFam" id="3.40.50.300:FF:000890">
    <property type="entry name" value="DNA polymerase III subunit delta"/>
    <property type="match status" value="1"/>
</dbReference>
<dbReference type="RefSeq" id="WP_035894163.1">
    <property type="nucleotide sequence ID" value="NZ_AP022665.1"/>
</dbReference>
<proteinExistence type="predicted"/>
<comment type="caution">
    <text evidence="9">The sequence shown here is derived from an EMBL/GenBank/DDBJ whole genome shotgun (WGS) entry which is preliminary data.</text>
</comment>
<dbReference type="GO" id="GO:0003887">
    <property type="term" value="F:DNA-directed DNA polymerase activity"/>
    <property type="evidence" value="ECO:0007669"/>
    <property type="project" value="UniProtKB-KW"/>
</dbReference>
<dbReference type="GO" id="GO:0003677">
    <property type="term" value="F:DNA binding"/>
    <property type="evidence" value="ECO:0007669"/>
    <property type="project" value="InterPro"/>
</dbReference>
<evidence type="ECO:0000256" key="2">
    <source>
        <dbReference type="ARBA" id="ARBA00014363"/>
    </source>
</evidence>
<keyword evidence="6" id="KW-0239">DNA-directed DNA polymerase</keyword>
<evidence type="ECO:0000259" key="8">
    <source>
        <dbReference type="Pfam" id="PF09115"/>
    </source>
</evidence>
<dbReference type="OrthoDB" id="9811073at2"/>
<dbReference type="NCBIfam" id="NF005941">
    <property type="entry name" value="PRK07993.1"/>
    <property type="match status" value="1"/>
</dbReference>
<evidence type="ECO:0000256" key="7">
    <source>
        <dbReference type="ARBA" id="ARBA00049244"/>
    </source>
</evidence>
<name>A0A378GPV5_9ENTR</name>
<evidence type="ECO:0000256" key="6">
    <source>
        <dbReference type="ARBA" id="ARBA00022932"/>
    </source>
</evidence>
<dbReference type="InterPro" id="IPR004622">
    <property type="entry name" value="DNA_pol_HolB"/>
</dbReference>
<dbReference type="Gene3D" id="1.20.272.10">
    <property type="match status" value="1"/>
</dbReference>
<dbReference type="GO" id="GO:0006261">
    <property type="term" value="P:DNA-templated DNA replication"/>
    <property type="evidence" value="ECO:0007669"/>
    <property type="project" value="TreeGrafter"/>
</dbReference>
<evidence type="ECO:0000256" key="5">
    <source>
        <dbReference type="ARBA" id="ARBA00022705"/>
    </source>
</evidence>
<dbReference type="Proteomes" id="UP000268051">
    <property type="component" value="Unassembled WGS sequence"/>
</dbReference>
<protein>
    <recommendedName>
        <fullName evidence="2">DNA polymerase III subunit delta'</fullName>
        <ecNumber evidence="1">2.7.7.7</ecNumber>
    </recommendedName>
</protein>
<gene>
    <name evidence="9" type="ORF">EB837_11415</name>
</gene>